<evidence type="ECO:0000259" key="5">
    <source>
        <dbReference type="Pfam" id="PF25989"/>
    </source>
</evidence>
<dbReference type="Pfam" id="PF25954">
    <property type="entry name" value="Beta-barrel_RND_2"/>
    <property type="match status" value="1"/>
</dbReference>
<evidence type="ECO:0000313" key="7">
    <source>
        <dbReference type="Proteomes" id="UP000031623"/>
    </source>
</evidence>
<evidence type="ECO:0000313" key="6">
    <source>
        <dbReference type="EMBL" id="BAP58242.1"/>
    </source>
</evidence>
<dbReference type="InterPro" id="IPR058625">
    <property type="entry name" value="MdtA-like_BSH"/>
</dbReference>
<dbReference type="Gene3D" id="2.40.420.20">
    <property type="match status" value="1"/>
</dbReference>
<dbReference type="Gene3D" id="1.10.287.470">
    <property type="entry name" value="Helix hairpin bin"/>
    <property type="match status" value="1"/>
</dbReference>
<dbReference type="Pfam" id="PF25917">
    <property type="entry name" value="BSH_RND"/>
    <property type="match status" value="1"/>
</dbReference>
<dbReference type="OrthoDB" id="9806939at2"/>
<feature type="signal peptide" evidence="2">
    <location>
        <begin position="1"/>
        <end position="27"/>
    </location>
</feature>
<dbReference type="Gene3D" id="2.40.50.100">
    <property type="match status" value="1"/>
</dbReference>
<gene>
    <name evidence="6" type="ORF">THII_3945</name>
</gene>
<accession>A0A090APM2</accession>
<evidence type="ECO:0000259" key="4">
    <source>
        <dbReference type="Pfam" id="PF25954"/>
    </source>
</evidence>
<proteinExistence type="inferred from homology"/>
<dbReference type="Proteomes" id="UP000031623">
    <property type="component" value="Chromosome"/>
</dbReference>
<feature type="chain" id="PRO_5001852834" evidence="2">
    <location>
        <begin position="28"/>
        <end position="355"/>
    </location>
</feature>
<dbReference type="InterPro" id="IPR006143">
    <property type="entry name" value="RND_pump_MFP"/>
</dbReference>
<dbReference type="PANTHER" id="PTHR30469:SF11">
    <property type="entry name" value="BLL4320 PROTEIN"/>
    <property type="match status" value="1"/>
</dbReference>
<feature type="domain" description="Multidrug resistance protein MdtA-like barrel-sandwich hybrid" evidence="3">
    <location>
        <begin position="66"/>
        <end position="190"/>
    </location>
</feature>
<sequence length="355" mass="38858">MDSKERCCDLKKGLLIMTVCLWSLATAQPPNPTGGPPALPVKTAPVKIGTVTDEITTIGTLRAEESVVIRSEIAGRVLSIHFAEGQQVSQGDELVTLDPAEYQAQREESAVAVKLNQLNFERVKDLYNKQLSSRQAYDEAQAKLEESRALQALDQVRLDKTVIHAPFDGILGLRQISSGAYIQPGQDLVNLAKTDSVKLDFRVSERFLPQIHLGQPVKITVDAYPNQTFIGKVYASEVTVDEETRTLLLRASLPNTSGELKPGMFARVALVLEERRHALLIPEQALVPQGKENLVFKIVEGKALQTKVTLGQRREGEVEILAGLSTKDQVVTDGQIKLRDGMPIVILPNAPSAGK</sequence>
<feature type="domain" description="CusB-like beta-barrel" evidence="4">
    <location>
        <begin position="199"/>
        <end position="271"/>
    </location>
</feature>
<dbReference type="AlphaFoldDB" id="A0A090APM2"/>
<dbReference type="SUPFAM" id="SSF111369">
    <property type="entry name" value="HlyD-like secretion proteins"/>
    <property type="match status" value="1"/>
</dbReference>
<dbReference type="Gene3D" id="2.40.30.170">
    <property type="match status" value="1"/>
</dbReference>
<keyword evidence="7" id="KW-1185">Reference proteome</keyword>
<organism evidence="6 7">
    <name type="scientific">Thioploca ingrica</name>
    <dbReference type="NCBI Taxonomy" id="40754"/>
    <lineage>
        <taxon>Bacteria</taxon>
        <taxon>Pseudomonadati</taxon>
        <taxon>Pseudomonadota</taxon>
        <taxon>Gammaproteobacteria</taxon>
        <taxon>Thiotrichales</taxon>
        <taxon>Thiotrichaceae</taxon>
        <taxon>Thioploca</taxon>
    </lineage>
</organism>
<dbReference type="NCBIfam" id="TIGR01730">
    <property type="entry name" value="RND_mfp"/>
    <property type="match status" value="1"/>
</dbReference>
<dbReference type="KEGG" id="tig:THII_3945"/>
<dbReference type="STRING" id="40754.THII_3945"/>
<dbReference type="PANTHER" id="PTHR30469">
    <property type="entry name" value="MULTIDRUG RESISTANCE PROTEIN MDTA"/>
    <property type="match status" value="1"/>
</dbReference>
<comment type="similarity">
    <text evidence="1">Belongs to the membrane fusion protein (MFP) (TC 8.A.1) family.</text>
</comment>
<dbReference type="Pfam" id="PF25989">
    <property type="entry name" value="YknX_C"/>
    <property type="match status" value="1"/>
</dbReference>
<keyword evidence="2" id="KW-0732">Signal</keyword>
<dbReference type="EMBL" id="AP014633">
    <property type="protein sequence ID" value="BAP58242.1"/>
    <property type="molecule type" value="Genomic_DNA"/>
</dbReference>
<dbReference type="InterPro" id="IPR058637">
    <property type="entry name" value="YknX-like_C"/>
</dbReference>
<dbReference type="HOGENOM" id="CLU_018816_1_2_6"/>
<feature type="domain" description="YknX-like C-terminal permuted SH3-like" evidence="5">
    <location>
        <begin position="279"/>
        <end position="345"/>
    </location>
</feature>
<dbReference type="InterPro" id="IPR058792">
    <property type="entry name" value="Beta-barrel_RND_2"/>
</dbReference>
<evidence type="ECO:0000256" key="1">
    <source>
        <dbReference type="ARBA" id="ARBA00009477"/>
    </source>
</evidence>
<evidence type="ECO:0000256" key="2">
    <source>
        <dbReference type="SAM" id="SignalP"/>
    </source>
</evidence>
<dbReference type="GO" id="GO:1990281">
    <property type="term" value="C:efflux pump complex"/>
    <property type="evidence" value="ECO:0007669"/>
    <property type="project" value="TreeGrafter"/>
</dbReference>
<reference evidence="6 7" key="1">
    <citation type="journal article" date="2014" name="ISME J.">
        <title>Ecophysiology of Thioploca ingrica as revealed by the complete genome sequence supplemented with proteomic evidence.</title>
        <authorList>
            <person name="Kojima H."/>
            <person name="Ogura Y."/>
            <person name="Yamamoto N."/>
            <person name="Togashi T."/>
            <person name="Mori H."/>
            <person name="Watanabe T."/>
            <person name="Nemoto F."/>
            <person name="Kurokawa K."/>
            <person name="Hayashi T."/>
            <person name="Fukui M."/>
        </authorList>
    </citation>
    <scope>NUCLEOTIDE SEQUENCE [LARGE SCALE GENOMIC DNA]</scope>
</reference>
<protein>
    <submittedName>
        <fullName evidence="6">RND family efflux transporter MFP subunit</fullName>
    </submittedName>
</protein>
<dbReference type="GO" id="GO:0015562">
    <property type="term" value="F:efflux transmembrane transporter activity"/>
    <property type="evidence" value="ECO:0007669"/>
    <property type="project" value="TreeGrafter"/>
</dbReference>
<name>A0A090APM2_9GAMM</name>
<evidence type="ECO:0000259" key="3">
    <source>
        <dbReference type="Pfam" id="PF25917"/>
    </source>
</evidence>
<dbReference type="FunFam" id="2.40.30.170:FF:000010">
    <property type="entry name" value="Efflux RND transporter periplasmic adaptor subunit"/>
    <property type="match status" value="1"/>
</dbReference>